<organism evidence="10 11">
    <name type="scientific">Geothermobacter hydrogeniphilus</name>
    <dbReference type="NCBI Taxonomy" id="1969733"/>
    <lineage>
        <taxon>Bacteria</taxon>
        <taxon>Pseudomonadati</taxon>
        <taxon>Thermodesulfobacteriota</taxon>
        <taxon>Desulfuromonadia</taxon>
        <taxon>Desulfuromonadales</taxon>
        <taxon>Geothermobacteraceae</taxon>
        <taxon>Geothermobacter</taxon>
    </lineage>
</organism>
<feature type="domain" description="Pycsar effector protein" evidence="9">
    <location>
        <begin position="19"/>
        <end position="164"/>
    </location>
</feature>
<evidence type="ECO:0000256" key="1">
    <source>
        <dbReference type="ARBA" id="ARBA00004236"/>
    </source>
</evidence>
<evidence type="ECO:0000256" key="8">
    <source>
        <dbReference type="SAM" id="Phobius"/>
    </source>
</evidence>
<evidence type="ECO:0000256" key="7">
    <source>
        <dbReference type="ARBA" id="ARBA00023136"/>
    </source>
</evidence>
<feature type="transmembrane region" description="Helical" evidence="8">
    <location>
        <begin position="37"/>
        <end position="55"/>
    </location>
</feature>
<keyword evidence="5 8" id="KW-1133">Transmembrane helix</keyword>
<dbReference type="AlphaFoldDB" id="A0A2K2HEW6"/>
<evidence type="ECO:0000256" key="2">
    <source>
        <dbReference type="ARBA" id="ARBA00022475"/>
    </source>
</evidence>
<evidence type="ECO:0000313" key="11">
    <source>
        <dbReference type="Proteomes" id="UP000236340"/>
    </source>
</evidence>
<comment type="caution">
    <text evidence="10">The sequence shown here is derived from an EMBL/GenBank/DDBJ whole genome shotgun (WGS) entry which is preliminary data.</text>
</comment>
<evidence type="ECO:0000256" key="3">
    <source>
        <dbReference type="ARBA" id="ARBA00022692"/>
    </source>
</evidence>
<keyword evidence="7 8" id="KW-0472">Membrane</keyword>
<keyword evidence="4" id="KW-0547">Nucleotide-binding</keyword>
<evidence type="ECO:0000256" key="6">
    <source>
        <dbReference type="ARBA" id="ARBA00023118"/>
    </source>
</evidence>
<dbReference type="OrthoDB" id="5405890at2"/>
<sequence>MSTPDANELLPRLLASNALRANLSKHMTLNKMADSKAAMILTAASLVTTIALTRMQDLPLTTVLILAVAGILAVIFSILAIIPPLHATGQTNFFYFRSFVELEEEEFIAGFKQLLTDKEKLYDAYLHELYYLGKHRLTRKYLLVRNGLCSLLAGLVLAVISVFLPLGGGG</sequence>
<evidence type="ECO:0000256" key="5">
    <source>
        <dbReference type="ARBA" id="ARBA00022989"/>
    </source>
</evidence>
<dbReference type="GO" id="GO:0051607">
    <property type="term" value="P:defense response to virus"/>
    <property type="evidence" value="ECO:0007669"/>
    <property type="project" value="UniProtKB-KW"/>
</dbReference>
<feature type="transmembrane region" description="Helical" evidence="8">
    <location>
        <begin position="142"/>
        <end position="164"/>
    </location>
</feature>
<name>A0A2K2HEW6_9BACT</name>
<comment type="subcellular location">
    <subcellularLocation>
        <location evidence="1">Cell membrane</location>
    </subcellularLocation>
</comment>
<keyword evidence="2" id="KW-1003">Cell membrane</keyword>
<dbReference type="InterPro" id="IPR043760">
    <property type="entry name" value="PycTM_dom"/>
</dbReference>
<protein>
    <recommendedName>
        <fullName evidence="9">Pycsar effector protein domain-containing protein</fullName>
    </recommendedName>
</protein>
<keyword evidence="3 8" id="KW-0812">Transmembrane</keyword>
<dbReference type="RefSeq" id="WP_103113951.1">
    <property type="nucleotide sequence ID" value="NZ_PPFX01000001.1"/>
</dbReference>
<gene>
    <name evidence="10" type="ORF">C2E25_01010</name>
</gene>
<feature type="transmembrane region" description="Helical" evidence="8">
    <location>
        <begin position="61"/>
        <end position="82"/>
    </location>
</feature>
<keyword evidence="6" id="KW-0051">Antiviral defense</keyword>
<proteinExistence type="predicted"/>
<evidence type="ECO:0000256" key="4">
    <source>
        <dbReference type="ARBA" id="ARBA00022741"/>
    </source>
</evidence>
<accession>A0A2K2HEW6</accession>
<dbReference type="EMBL" id="PPFX01000001">
    <property type="protein sequence ID" value="PNU21838.1"/>
    <property type="molecule type" value="Genomic_DNA"/>
</dbReference>
<evidence type="ECO:0000259" key="9">
    <source>
        <dbReference type="Pfam" id="PF18967"/>
    </source>
</evidence>
<evidence type="ECO:0000313" key="10">
    <source>
        <dbReference type="EMBL" id="PNU21838.1"/>
    </source>
</evidence>
<dbReference type="Pfam" id="PF18967">
    <property type="entry name" value="PycTM"/>
    <property type="match status" value="1"/>
</dbReference>
<reference evidence="10 11" key="1">
    <citation type="journal article" date="2018" name="Genome Announc.">
        <title>Genome Sequence of Geothermobacter sp. HR-1 Iron Reducer from the Loihi Seamount.</title>
        <authorList>
            <person name="Smith H."/>
            <person name="Abuyen K."/>
            <person name="Tremblay J."/>
            <person name="Savalia P."/>
            <person name="Perez-Rodriguez I."/>
            <person name="Emerson D."/>
            <person name="Tully B."/>
            <person name="Amend J."/>
        </authorList>
    </citation>
    <scope>NUCLEOTIDE SEQUENCE [LARGE SCALE GENOMIC DNA]</scope>
    <source>
        <strain evidence="10 11">HR-1</strain>
    </source>
</reference>
<dbReference type="Proteomes" id="UP000236340">
    <property type="component" value="Unassembled WGS sequence"/>
</dbReference>
<dbReference type="GO" id="GO:0000166">
    <property type="term" value="F:nucleotide binding"/>
    <property type="evidence" value="ECO:0007669"/>
    <property type="project" value="UniProtKB-KW"/>
</dbReference>
<dbReference type="GO" id="GO:0005886">
    <property type="term" value="C:plasma membrane"/>
    <property type="evidence" value="ECO:0007669"/>
    <property type="project" value="UniProtKB-SubCell"/>
</dbReference>